<protein>
    <recommendedName>
        <fullName evidence="3">Glycosyltransferase 2-like domain-containing protein</fullName>
    </recommendedName>
</protein>
<dbReference type="InterPro" id="IPR029044">
    <property type="entry name" value="Nucleotide-diphossugar_trans"/>
</dbReference>
<evidence type="ECO:0000313" key="5">
    <source>
        <dbReference type="Proteomes" id="UP000321746"/>
    </source>
</evidence>
<dbReference type="PANTHER" id="PTHR43685:SF2">
    <property type="entry name" value="GLYCOSYLTRANSFERASE 2-LIKE DOMAIN-CONTAINING PROTEIN"/>
    <property type="match status" value="1"/>
</dbReference>
<evidence type="ECO:0000259" key="3">
    <source>
        <dbReference type="Pfam" id="PF00535"/>
    </source>
</evidence>
<dbReference type="RefSeq" id="WP_146885518.1">
    <property type="nucleotide sequence ID" value="NZ_BJYG01000003.1"/>
</dbReference>
<dbReference type="AlphaFoldDB" id="A0A511XGW9"/>
<proteinExistence type="predicted"/>
<dbReference type="Gene3D" id="3.40.50.2000">
    <property type="entry name" value="Glycogen Phosphorylase B"/>
    <property type="match status" value="1"/>
</dbReference>
<dbReference type="InterPro" id="IPR050834">
    <property type="entry name" value="Glycosyltransf_2"/>
</dbReference>
<reference evidence="4 5" key="1">
    <citation type="submission" date="2019-07" db="EMBL/GenBank/DDBJ databases">
        <title>Whole genome shotgun sequence of Acetobacter oeni NBRC 105207.</title>
        <authorList>
            <person name="Hosoyama A."/>
            <person name="Uohara A."/>
            <person name="Ohji S."/>
            <person name="Ichikawa N."/>
        </authorList>
    </citation>
    <scope>NUCLEOTIDE SEQUENCE [LARGE SCALE GENOMIC DNA]</scope>
    <source>
        <strain evidence="4 5">NBRC 105207</strain>
    </source>
</reference>
<gene>
    <name evidence="4" type="ORF">AOE01nite_04170</name>
</gene>
<dbReference type="GO" id="GO:0044010">
    <property type="term" value="P:single-species biofilm formation"/>
    <property type="evidence" value="ECO:0007669"/>
    <property type="project" value="TreeGrafter"/>
</dbReference>
<name>A0A511XGW9_9PROT</name>
<dbReference type="Gene3D" id="3.90.550.10">
    <property type="entry name" value="Spore Coat Polysaccharide Biosynthesis Protein SpsA, Chain A"/>
    <property type="match status" value="1"/>
</dbReference>
<feature type="region of interest" description="Disordered" evidence="2">
    <location>
        <begin position="371"/>
        <end position="395"/>
    </location>
</feature>
<dbReference type="SUPFAM" id="SSF53756">
    <property type="entry name" value="UDP-Glycosyltransferase/glycogen phosphorylase"/>
    <property type="match status" value="1"/>
</dbReference>
<dbReference type="InterPro" id="IPR001173">
    <property type="entry name" value="Glyco_trans_2-like"/>
</dbReference>
<feature type="domain" description="Glycosyltransferase 2-like" evidence="3">
    <location>
        <begin position="806"/>
        <end position="914"/>
    </location>
</feature>
<evidence type="ECO:0000256" key="2">
    <source>
        <dbReference type="SAM" id="MobiDB-lite"/>
    </source>
</evidence>
<sequence>MPAASAENCVFSLLADSRLGAPFNPPPGIDASLCQYTYLPLLAVLIPALHPADAVFIDSAPSVITYARQIVSSQELGTRIQVISSPEHPDLSPTSEPFGFVHYDFTQPLPAGSSRYDQQENFSHLLSQLSPTAIIALHGTETREGSAAWKILSRSSPNCLFSYGEGLGLIAPGQIPETLTCLLGTDEQKLAPTARARLFARLEMLGTHWADLARLQANDRQNKERATASRQTHLTLSETRIALATRQESLVKTQQKLAETNGLLTKAQRQLSETQQQLAETEQQLAETIPFVETVKDWTGHIEAKNAEITRLNARLTDQESGLTALRSFLKQRPDLPHRLYHALLRPHFVPTIPDPVNALPPLTLPPAPSRPVITSLPAPTSPDASSQAAPETTPLPAGALRQNVLFISGEPNTPGTLYRCTRNAAVCASIGHNTRLRDCAAVTPDDLSWAGIVILWRASFSEHVSILIRLARENGAVIIFDVDDLVFIPALANVSLVDGIRTTGATEEHIASLYTAMRATMDRCDGCFTTTETLAREIRRFRSLAFTLPNTFDALSLRLSRAAARARHAAGSDGLIRIGYAAGTRTHQKDFAVVAETLAKLLRERSGLRLVLFREPGNKRPIMFPDEFPCLAPVSDRIEWQETVPLPELPGKLALFDISIAPLQPDSTYCDVKSEIKFFEAALAGVPSVVSPTEPYRKCITNGVTGFLASTPEEWERHLTTLIDDPALRARMARDALNDVLWNFSPERQAMLMETAIASLGNEIATARATETWLVRGDYRSRGLPQIADNTILFEHDSFRPSDVTVIITSHNYESLIVEALESVRVQTIANLDLIVVDDASTDQSVQTILDWATRHAERFNRLLVLAPHHNIGLGAARNIAVSASETRWFLSLDADNRLLPDACDRLLARTGPLTAYVYPQLREFGGSSARGIVGTLPARPLQLISGNYIDAMALVAKWAWAAAGGYYIRRDVMGWEDYDLWCTLGEMGLQSTHLPEVVAEYRVHETSMTNSVTEHDDHRTRIVTFMTERHPWLDLHREAQQRV</sequence>
<organism evidence="4 5">
    <name type="scientific">Acetobacter oeni</name>
    <dbReference type="NCBI Taxonomy" id="304077"/>
    <lineage>
        <taxon>Bacteria</taxon>
        <taxon>Pseudomonadati</taxon>
        <taxon>Pseudomonadota</taxon>
        <taxon>Alphaproteobacteria</taxon>
        <taxon>Acetobacterales</taxon>
        <taxon>Acetobacteraceae</taxon>
        <taxon>Acetobacter</taxon>
    </lineage>
</organism>
<dbReference type="Pfam" id="PF00535">
    <property type="entry name" value="Glycos_transf_2"/>
    <property type="match status" value="1"/>
</dbReference>
<dbReference type="Proteomes" id="UP000321746">
    <property type="component" value="Unassembled WGS sequence"/>
</dbReference>
<keyword evidence="1" id="KW-0175">Coiled coil</keyword>
<dbReference type="EMBL" id="BJYG01000003">
    <property type="protein sequence ID" value="GEN62193.1"/>
    <property type="molecule type" value="Genomic_DNA"/>
</dbReference>
<evidence type="ECO:0000313" key="4">
    <source>
        <dbReference type="EMBL" id="GEN62193.1"/>
    </source>
</evidence>
<dbReference type="OrthoDB" id="174925at2"/>
<dbReference type="SUPFAM" id="SSF53448">
    <property type="entry name" value="Nucleotide-diphospho-sugar transferases"/>
    <property type="match status" value="1"/>
</dbReference>
<evidence type="ECO:0000256" key="1">
    <source>
        <dbReference type="SAM" id="Coils"/>
    </source>
</evidence>
<comment type="caution">
    <text evidence="4">The sequence shown here is derived from an EMBL/GenBank/DDBJ whole genome shotgun (WGS) entry which is preliminary data.</text>
</comment>
<keyword evidence="5" id="KW-1185">Reference proteome</keyword>
<dbReference type="CDD" id="cd00761">
    <property type="entry name" value="Glyco_tranf_GTA_type"/>
    <property type="match status" value="1"/>
</dbReference>
<dbReference type="CDD" id="cd03801">
    <property type="entry name" value="GT4_PimA-like"/>
    <property type="match status" value="1"/>
</dbReference>
<feature type="coiled-coil region" evidence="1">
    <location>
        <begin position="250"/>
        <end position="284"/>
    </location>
</feature>
<dbReference type="PANTHER" id="PTHR43685">
    <property type="entry name" value="GLYCOSYLTRANSFERASE"/>
    <property type="match status" value="1"/>
</dbReference>
<accession>A0A511XGW9</accession>
<dbReference type="Pfam" id="PF13692">
    <property type="entry name" value="Glyco_trans_1_4"/>
    <property type="match status" value="1"/>
</dbReference>